<gene>
    <name evidence="2" type="ORF">HUJ06_028935</name>
</gene>
<reference evidence="2 3" key="1">
    <citation type="journal article" date="2020" name="Mol. Biol. Evol.">
        <title>Distinct Expression and Methylation Patterns for Genes with Different Fates following a Single Whole-Genome Duplication in Flowering Plants.</title>
        <authorList>
            <person name="Shi T."/>
            <person name="Rahmani R.S."/>
            <person name="Gugger P.F."/>
            <person name="Wang M."/>
            <person name="Li H."/>
            <person name="Zhang Y."/>
            <person name="Li Z."/>
            <person name="Wang Q."/>
            <person name="Van de Peer Y."/>
            <person name="Marchal K."/>
            <person name="Chen J."/>
        </authorList>
    </citation>
    <scope>NUCLEOTIDE SEQUENCE [LARGE SCALE GENOMIC DNA]</scope>
    <source>
        <tissue evidence="2">Leaf</tissue>
    </source>
</reference>
<feature type="region of interest" description="Disordered" evidence="1">
    <location>
        <begin position="1"/>
        <end position="73"/>
    </location>
</feature>
<evidence type="ECO:0000256" key="1">
    <source>
        <dbReference type="SAM" id="MobiDB-lite"/>
    </source>
</evidence>
<dbReference type="Proteomes" id="UP000607653">
    <property type="component" value="Unassembled WGS sequence"/>
</dbReference>
<comment type="caution">
    <text evidence="2">The sequence shown here is derived from an EMBL/GenBank/DDBJ whole genome shotgun (WGS) entry which is preliminary data.</text>
</comment>
<organism evidence="2 3">
    <name type="scientific">Nelumbo nucifera</name>
    <name type="common">Sacred lotus</name>
    <dbReference type="NCBI Taxonomy" id="4432"/>
    <lineage>
        <taxon>Eukaryota</taxon>
        <taxon>Viridiplantae</taxon>
        <taxon>Streptophyta</taxon>
        <taxon>Embryophyta</taxon>
        <taxon>Tracheophyta</taxon>
        <taxon>Spermatophyta</taxon>
        <taxon>Magnoliopsida</taxon>
        <taxon>Proteales</taxon>
        <taxon>Nelumbonaceae</taxon>
        <taxon>Nelumbo</taxon>
    </lineage>
</organism>
<dbReference type="AlphaFoldDB" id="A0A822Y4U5"/>
<accession>A0A822Y4U5</accession>
<sequence>MAEQPSVCNDYAHFFDNHEANSADNSNDESTSEGDLTPEAKGSGEDLNEQREGNVNLESNSEGENLGRGCRERRPPEKLKDYICHTVQHINDPLADHATAYHSSGASYPITRCVTCTNFSLRQTIFGSYNCREISHIFFGSES</sequence>
<evidence type="ECO:0000313" key="3">
    <source>
        <dbReference type="Proteomes" id="UP000607653"/>
    </source>
</evidence>
<evidence type="ECO:0000313" key="2">
    <source>
        <dbReference type="EMBL" id="DAD27467.1"/>
    </source>
</evidence>
<proteinExistence type="predicted"/>
<name>A0A822Y4U5_NELNU</name>
<keyword evidence="3" id="KW-1185">Reference proteome</keyword>
<protein>
    <submittedName>
        <fullName evidence="2">Uncharacterized protein</fullName>
    </submittedName>
</protein>
<feature type="compositionally biased region" description="Basic and acidic residues" evidence="1">
    <location>
        <begin position="42"/>
        <end position="52"/>
    </location>
</feature>
<dbReference type="EMBL" id="DUZY01000002">
    <property type="protein sequence ID" value="DAD27467.1"/>
    <property type="molecule type" value="Genomic_DNA"/>
</dbReference>